<dbReference type="Pfam" id="PF01431">
    <property type="entry name" value="Peptidase_M13"/>
    <property type="match status" value="1"/>
</dbReference>
<dbReference type="InterPro" id="IPR018497">
    <property type="entry name" value="Peptidase_M13_C"/>
</dbReference>
<dbReference type="PANTHER" id="PTHR11733:SF167">
    <property type="entry name" value="FI17812P1-RELATED"/>
    <property type="match status" value="1"/>
</dbReference>
<dbReference type="GO" id="GO:0016485">
    <property type="term" value="P:protein processing"/>
    <property type="evidence" value="ECO:0007669"/>
    <property type="project" value="TreeGrafter"/>
</dbReference>
<gene>
    <name evidence="3" type="ORF">PoB_002292000</name>
</gene>
<comment type="similarity">
    <text evidence="1">Belongs to the peptidase M13 family.</text>
</comment>
<feature type="domain" description="Peptidase M13 C-terminal" evidence="2">
    <location>
        <begin position="1"/>
        <end position="61"/>
    </location>
</feature>
<dbReference type="AlphaFoldDB" id="A0AAV3ZPB1"/>
<dbReference type="EMBL" id="BLXT01002679">
    <property type="protein sequence ID" value="GFN96414.1"/>
    <property type="molecule type" value="Genomic_DNA"/>
</dbReference>
<proteinExistence type="inferred from homology"/>
<sequence length="70" mass="8150">MNYGAIGVAIGHEIIHGFDDRGSQYDKDGHLRKWWQPDDWARFKEKCKCIIDQYGNFTDELAGMRVSFLV</sequence>
<dbReference type="Proteomes" id="UP000735302">
    <property type="component" value="Unassembled WGS sequence"/>
</dbReference>
<dbReference type="GO" id="GO:0004222">
    <property type="term" value="F:metalloendopeptidase activity"/>
    <property type="evidence" value="ECO:0007669"/>
    <property type="project" value="InterPro"/>
</dbReference>
<organism evidence="3 4">
    <name type="scientific">Plakobranchus ocellatus</name>
    <dbReference type="NCBI Taxonomy" id="259542"/>
    <lineage>
        <taxon>Eukaryota</taxon>
        <taxon>Metazoa</taxon>
        <taxon>Spiralia</taxon>
        <taxon>Lophotrochozoa</taxon>
        <taxon>Mollusca</taxon>
        <taxon>Gastropoda</taxon>
        <taxon>Heterobranchia</taxon>
        <taxon>Euthyneura</taxon>
        <taxon>Panpulmonata</taxon>
        <taxon>Sacoglossa</taxon>
        <taxon>Placobranchoidea</taxon>
        <taxon>Plakobranchidae</taxon>
        <taxon>Plakobranchus</taxon>
    </lineage>
</organism>
<evidence type="ECO:0000313" key="3">
    <source>
        <dbReference type="EMBL" id="GFN96414.1"/>
    </source>
</evidence>
<reference evidence="3 4" key="1">
    <citation type="journal article" date="2021" name="Elife">
        <title>Chloroplast acquisition without the gene transfer in kleptoplastic sea slugs, Plakobranchus ocellatus.</title>
        <authorList>
            <person name="Maeda T."/>
            <person name="Takahashi S."/>
            <person name="Yoshida T."/>
            <person name="Shimamura S."/>
            <person name="Takaki Y."/>
            <person name="Nagai Y."/>
            <person name="Toyoda A."/>
            <person name="Suzuki Y."/>
            <person name="Arimoto A."/>
            <person name="Ishii H."/>
            <person name="Satoh N."/>
            <person name="Nishiyama T."/>
            <person name="Hasebe M."/>
            <person name="Maruyama T."/>
            <person name="Minagawa J."/>
            <person name="Obokata J."/>
            <person name="Shigenobu S."/>
        </authorList>
    </citation>
    <scope>NUCLEOTIDE SEQUENCE [LARGE SCALE GENOMIC DNA]</scope>
</reference>
<dbReference type="InterPro" id="IPR024079">
    <property type="entry name" value="MetalloPept_cat_dom_sf"/>
</dbReference>
<accession>A0AAV3ZPB1</accession>
<dbReference type="PANTHER" id="PTHR11733">
    <property type="entry name" value="ZINC METALLOPROTEASE FAMILY M13 NEPRILYSIN-RELATED"/>
    <property type="match status" value="1"/>
</dbReference>
<dbReference type="Gene3D" id="3.40.390.10">
    <property type="entry name" value="Collagenase (Catalytic Domain)"/>
    <property type="match status" value="1"/>
</dbReference>
<keyword evidence="4" id="KW-1185">Reference proteome</keyword>
<comment type="caution">
    <text evidence="3">The sequence shown here is derived from an EMBL/GenBank/DDBJ whole genome shotgun (WGS) entry which is preliminary data.</text>
</comment>
<dbReference type="GO" id="GO:0005886">
    <property type="term" value="C:plasma membrane"/>
    <property type="evidence" value="ECO:0007669"/>
    <property type="project" value="TreeGrafter"/>
</dbReference>
<protein>
    <submittedName>
        <fullName evidence="3">Endothelin-converting enzyme 1</fullName>
    </submittedName>
</protein>
<evidence type="ECO:0000256" key="1">
    <source>
        <dbReference type="ARBA" id="ARBA00007357"/>
    </source>
</evidence>
<evidence type="ECO:0000313" key="4">
    <source>
        <dbReference type="Proteomes" id="UP000735302"/>
    </source>
</evidence>
<dbReference type="PROSITE" id="PS51885">
    <property type="entry name" value="NEPRILYSIN"/>
    <property type="match status" value="1"/>
</dbReference>
<evidence type="ECO:0000259" key="2">
    <source>
        <dbReference type="Pfam" id="PF01431"/>
    </source>
</evidence>
<dbReference type="InterPro" id="IPR000718">
    <property type="entry name" value="Peptidase_M13"/>
</dbReference>
<dbReference type="SUPFAM" id="SSF55486">
    <property type="entry name" value="Metalloproteases ('zincins'), catalytic domain"/>
    <property type="match status" value="1"/>
</dbReference>
<name>A0AAV3ZPB1_9GAST</name>